<comment type="caution">
    <text evidence="1">The sequence shown here is derived from an EMBL/GenBank/DDBJ whole genome shotgun (WGS) entry which is preliminary data.</text>
</comment>
<sequence>MFDNLPVLRHLAQNQLLDRKRRNERHGERIEIGQDRVNRSAASRLGAFDETSRTPSTGDLVLLWTVSNLTDKPGM</sequence>
<gene>
    <name evidence="1" type="ORF">ACFO8M_10740</name>
</gene>
<evidence type="ECO:0000313" key="1">
    <source>
        <dbReference type="EMBL" id="MFC3492960.1"/>
    </source>
</evidence>
<dbReference type="Proteomes" id="UP001595712">
    <property type="component" value="Unassembled WGS sequence"/>
</dbReference>
<dbReference type="RefSeq" id="WP_387974506.1">
    <property type="nucleotide sequence ID" value="NZ_JBHRWO010000010.1"/>
</dbReference>
<keyword evidence="2" id="KW-1185">Reference proteome</keyword>
<dbReference type="EMBL" id="JBHRWO010000010">
    <property type="protein sequence ID" value="MFC3492960.1"/>
    <property type="molecule type" value="Genomic_DNA"/>
</dbReference>
<evidence type="ECO:0000313" key="2">
    <source>
        <dbReference type="Proteomes" id="UP001595712"/>
    </source>
</evidence>
<accession>A0ABV7Q0K0</accession>
<reference evidence="2" key="1">
    <citation type="journal article" date="2019" name="Int. J. Syst. Evol. Microbiol.">
        <title>The Global Catalogue of Microorganisms (GCM) 10K type strain sequencing project: providing services to taxonomists for standard genome sequencing and annotation.</title>
        <authorList>
            <consortium name="The Broad Institute Genomics Platform"/>
            <consortium name="The Broad Institute Genome Sequencing Center for Infectious Disease"/>
            <person name="Wu L."/>
            <person name="Ma J."/>
        </authorList>
    </citation>
    <scope>NUCLEOTIDE SEQUENCE [LARGE SCALE GENOMIC DNA]</scope>
    <source>
        <strain evidence="2">CGMCC 4.7396</strain>
    </source>
</reference>
<name>A0ABV7Q0K0_9ACTN</name>
<organism evidence="1 2">
    <name type="scientific">Glycomyces rhizosphaerae</name>
    <dbReference type="NCBI Taxonomy" id="2054422"/>
    <lineage>
        <taxon>Bacteria</taxon>
        <taxon>Bacillati</taxon>
        <taxon>Actinomycetota</taxon>
        <taxon>Actinomycetes</taxon>
        <taxon>Glycomycetales</taxon>
        <taxon>Glycomycetaceae</taxon>
        <taxon>Glycomyces</taxon>
    </lineage>
</organism>
<proteinExistence type="predicted"/>
<protein>
    <submittedName>
        <fullName evidence="1">Uncharacterized protein</fullName>
    </submittedName>
</protein>